<dbReference type="InterPro" id="IPR001431">
    <property type="entry name" value="Pept_M16_Zn_BS"/>
</dbReference>
<accession>A0A1G5PVL0</accession>
<sequence length="462" mass="51582">MHKVVILLFSLFLAAGPASAALVSNGERTHERVLDNRMKVIVREDHRAPVIVSQVWYKIGSSYEYGGITGVSHVLEHMMFQGTPEYPDGEFSRIIAANGGSENAFTSRDYTAYYQQLEASRYPVSFELEADRMRNLLLKQEDFEKEAQVVMEERRLRTDDQPNALTYETFMATAFKAGPYRQPVIGWMDDLQHLSIDDLKRWYAKWYAPNNATLVVVGDVDPEQVFAEAEKHFGPLQPSDISPPKPRREPPQQGVRRIEVEAPAQNPVLLMGYKVPVLKSAGESWKPYALEVLASVLDSGDSARLTRDLVRGQQIAASAGAGYNLYAARDSLLTLSGVPAQGHTVDELEQALLEQIRRLRDQPVEAGELERIKAQVTASNVYQLDSVSYQARQIGSLESVGLGWETAEEYVDRVEAVTPEQVQQVAREYLKADALTIARLNPQPSEPQARDTKGASLDAPHN</sequence>
<feature type="region of interest" description="Disordered" evidence="4">
    <location>
        <begin position="438"/>
        <end position="462"/>
    </location>
</feature>
<dbReference type="GO" id="GO:0006508">
    <property type="term" value="P:proteolysis"/>
    <property type="evidence" value="ECO:0007669"/>
    <property type="project" value="UniProtKB-KW"/>
</dbReference>
<dbReference type="InterPro" id="IPR050361">
    <property type="entry name" value="MPP/UQCRC_Complex"/>
</dbReference>
<evidence type="ECO:0000256" key="1">
    <source>
        <dbReference type="ARBA" id="ARBA00001947"/>
    </source>
</evidence>
<evidence type="ECO:0000259" key="6">
    <source>
        <dbReference type="Pfam" id="PF00675"/>
    </source>
</evidence>
<name>A0A1G5PVL0_9GAMM</name>
<comment type="cofactor">
    <cofactor evidence="1">
        <name>Zn(2+)</name>
        <dbReference type="ChEBI" id="CHEBI:29105"/>
    </cofactor>
</comment>
<gene>
    <name evidence="8" type="ORF">SAMN03097708_00904</name>
</gene>
<keyword evidence="9" id="KW-1185">Reference proteome</keyword>
<keyword evidence="8" id="KW-0378">Hydrolase</keyword>
<dbReference type="InterPro" id="IPR011765">
    <property type="entry name" value="Pept_M16_N"/>
</dbReference>
<keyword evidence="8" id="KW-0645">Protease</keyword>
<dbReference type="Pfam" id="PF00675">
    <property type="entry name" value="Peptidase_M16"/>
    <property type="match status" value="1"/>
</dbReference>
<reference evidence="8 9" key="1">
    <citation type="submission" date="2016-10" db="EMBL/GenBank/DDBJ databases">
        <authorList>
            <person name="de Groot N.N."/>
        </authorList>
    </citation>
    <scope>NUCLEOTIDE SEQUENCE [LARGE SCALE GENOMIC DNA]</scope>
    <source>
        <strain evidence="8 9">HLD2</strain>
    </source>
</reference>
<feature type="chain" id="PRO_5011437439" evidence="5">
    <location>
        <begin position="21"/>
        <end position="462"/>
    </location>
</feature>
<comment type="similarity">
    <text evidence="2 3">Belongs to the peptidase M16 family.</text>
</comment>
<feature type="domain" description="Peptidase M16 N-terminal" evidence="6">
    <location>
        <begin position="40"/>
        <end position="185"/>
    </location>
</feature>
<proteinExistence type="inferred from homology"/>
<feature type="signal peptide" evidence="5">
    <location>
        <begin position="1"/>
        <end position="20"/>
    </location>
</feature>
<dbReference type="InterPro" id="IPR011249">
    <property type="entry name" value="Metalloenz_LuxS/M16"/>
</dbReference>
<feature type="region of interest" description="Disordered" evidence="4">
    <location>
        <begin position="232"/>
        <end position="254"/>
    </location>
</feature>
<keyword evidence="5" id="KW-0732">Signal</keyword>
<dbReference type="OrthoDB" id="9811314at2"/>
<dbReference type="EMBL" id="FMWD01000002">
    <property type="protein sequence ID" value="SCZ53290.1"/>
    <property type="molecule type" value="Genomic_DNA"/>
</dbReference>
<evidence type="ECO:0000313" key="9">
    <source>
        <dbReference type="Proteomes" id="UP000199648"/>
    </source>
</evidence>
<evidence type="ECO:0000259" key="7">
    <source>
        <dbReference type="Pfam" id="PF05193"/>
    </source>
</evidence>
<dbReference type="PANTHER" id="PTHR11851:SF49">
    <property type="entry name" value="MITOCHONDRIAL-PROCESSING PEPTIDASE SUBUNIT ALPHA"/>
    <property type="match status" value="1"/>
</dbReference>
<dbReference type="PROSITE" id="PS00143">
    <property type="entry name" value="INSULINASE"/>
    <property type="match status" value="1"/>
</dbReference>
<evidence type="ECO:0000256" key="4">
    <source>
        <dbReference type="SAM" id="MobiDB-lite"/>
    </source>
</evidence>
<dbReference type="GO" id="GO:0004222">
    <property type="term" value="F:metalloendopeptidase activity"/>
    <property type="evidence" value="ECO:0007669"/>
    <property type="project" value="InterPro"/>
</dbReference>
<dbReference type="GO" id="GO:0046872">
    <property type="term" value="F:metal ion binding"/>
    <property type="evidence" value="ECO:0007669"/>
    <property type="project" value="InterPro"/>
</dbReference>
<dbReference type="AlphaFoldDB" id="A0A1G5PVL0"/>
<dbReference type="STRING" id="415747.SAMN03097708_00904"/>
<evidence type="ECO:0000256" key="5">
    <source>
        <dbReference type="SAM" id="SignalP"/>
    </source>
</evidence>
<dbReference type="Pfam" id="PF05193">
    <property type="entry name" value="Peptidase_M16_C"/>
    <property type="match status" value="1"/>
</dbReference>
<dbReference type="InterPro" id="IPR007863">
    <property type="entry name" value="Peptidase_M16_C"/>
</dbReference>
<dbReference type="PANTHER" id="PTHR11851">
    <property type="entry name" value="METALLOPROTEASE"/>
    <property type="match status" value="1"/>
</dbReference>
<feature type="domain" description="Peptidase M16 C-terminal" evidence="7">
    <location>
        <begin position="194"/>
        <end position="375"/>
    </location>
</feature>
<evidence type="ECO:0000313" key="8">
    <source>
        <dbReference type="EMBL" id="SCZ53290.1"/>
    </source>
</evidence>
<protein>
    <submittedName>
        <fullName evidence="8">Zinc protease</fullName>
    </submittedName>
</protein>
<dbReference type="SUPFAM" id="SSF63411">
    <property type="entry name" value="LuxS/MPP-like metallohydrolase"/>
    <property type="match status" value="2"/>
</dbReference>
<organism evidence="8 9">
    <name type="scientific">Thiohalomonas denitrificans</name>
    <dbReference type="NCBI Taxonomy" id="415747"/>
    <lineage>
        <taxon>Bacteria</taxon>
        <taxon>Pseudomonadati</taxon>
        <taxon>Pseudomonadota</taxon>
        <taxon>Gammaproteobacteria</taxon>
        <taxon>Thiohalomonadales</taxon>
        <taxon>Thiohalomonadaceae</taxon>
        <taxon>Thiohalomonas</taxon>
    </lineage>
</organism>
<dbReference type="RefSeq" id="WP_092993034.1">
    <property type="nucleotide sequence ID" value="NZ_FMWD01000002.1"/>
</dbReference>
<evidence type="ECO:0000256" key="3">
    <source>
        <dbReference type="RuleBase" id="RU004447"/>
    </source>
</evidence>
<dbReference type="Proteomes" id="UP000199648">
    <property type="component" value="Unassembled WGS sequence"/>
</dbReference>
<dbReference type="Gene3D" id="3.30.830.10">
    <property type="entry name" value="Metalloenzyme, LuxS/M16 peptidase-like"/>
    <property type="match status" value="2"/>
</dbReference>
<evidence type="ECO:0000256" key="2">
    <source>
        <dbReference type="ARBA" id="ARBA00007261"/>
    </source>
</evidence>